<dbReference type="SMART" id="SM00052">
    <property type="entry name" value="EAL"/>
    <property type="match status" value="1"/>
</dbReference>
<sequence length="397" mass="41759">MNDSPRFAFDPLFNLRTARIVGFEVRPRNPRDQVGVRAAGTVWGTRQIVDLDAGVALASLAFATDCDASVPLHVNILADTVVTGRRRLRSMLDGLAERQRAIPPVVLEVNPAISAAPVDALIEGLAELRGWGFRIALDAIGRGFGLDLVPTIRPDLVKIDEHLVAALPAGGTAEAVVSAICDVCAATGTRVAATGVTSGDQLTALRGYTVSWAQGMLLSHPRRRPSSTGVRLPVELTSPEAAPAGTPAPRPRPRPAPAMVRELAQAAVTLPESATAEAARRALADHPLAGGIILLDPQRRPTGYLNRNRFMLAISGPYGRALYAARPARTLADPPILVSERTSVRAAVQTCMRGDPSRSDDDLVLTGPDGTCCGVARIADLLRLATAAAACPHPVSA</sequence>
<dbReference type="InterPro" id="IPR050706">
    <property type="entry name" value="Cyclic-di-GMP_PDE-like"/>
</dbReference>
<dbReference type="Proteomes" id="UP001596302">
    <property type="component" value="Unassembled WGS sequence"/>
</dbReference>
<feature type="domain" description="EAL" evidence="1">
    <location>
        <begin position="1"/>
        <end position="235"/>
    </location>
</feature>
<protein>
    <submittedName>
        <fullName evidence="2">EAL domain-containing protein</fullName>
    </submittedName>
</protein>
<reference evidence="3" key="1">
    <citation type="journal article" date="2019" name="Int. J. Syst. Evol. Microbiol.">
        <title>The Global Catalogue of Microorganisms (GCM) 10K type strain sequencing project: providing services to taxonomists for standard genome sequencing and annotation.</title>
        <authorList>
            <consortium name="The Broad Institute Genomics Platform"/>
            <consortium name="The Broad Institute Genome Sequencing Center for Infectious Disease"/>
            <person name="Wu L."/>
            <person name="Ma J."/>
        </authorList>
    </citation>
    <scope>NUCLEOTIDE SEQUENCE [LARGE SCALE GENOMIC DNA]</scope>
    <source>
        <strain evidence="3">CCM 8391</strain>
    </source>
</reference>
<evidence type="ECO:0000313" key="3">
    <source>
        <dbReference type="Proteomes" id="UP001596302"/>
    </source>
</evidence>
<gene>
    <name evidence="2" type="ORF">ACFQE5_06755</name>
</gene>
<dbReference type="CDD" id="cd01948">
    <property type="entry name" value="EAL"/>
    <property type="match status" value="1"/>
</dbReference>
<evidence type="ECO:0000259" key="1">
    <source>
        <dbReference type="PROSITE" id="PS50883"/>
    </source>
</evidence>
<dbReference type="InterPro" id="IPR035919">
    <property type="entry name" value="EAL_sf"/>
</dbReference>
<name>A0ABW1IZM7_9PSEU</name>
<dbReference type="PANTHER" id="PTHR33121:SF70">
    <property type="entry name" value="SIGNALING PROTEIN YKOW"/>
    <property type="match status" value="1"/>
</dbReference>
<dbReference type="SUPFAM" id="SSF141868">
    <property type="entry name" value="EAL domain-like"/>
    <property type="match status" value="1"/>
</dbReference>
<accession>A0ABW1IZM7</accession>
<keyword evidence="3" id="KW-1185">Reference proteome</keyword>
<dbReference type="PANTHER" id="PTHR33121">
    <property type="entry name" value="CYCLIC DI-GMP PHOSPHODIESTERASE PDEF"/>
    <property type="match status" value="1"/>
</dbReference>
<organism evidence="2 3">
    <name type="scientific">Pseudonocardia hispaniensis</name>
    <dbReference type="NCBI Taxonomy" id="904933"/>
    <lineage>
        <taxon>Bacteria</taxon>
        <taxon>Bacillati</taxon>
        <taxon>Actinomycetota</taxon>
        <taxon>Actinomycetes</taxon>
        <taxon>Pseudonocardiales</taxon>
        <taxon>Pseudonocardiaceae</taxon>
        <taxon>Pseudonocardia</taxon>
    </lineage>
</organism>
<dbReference type="Pfam" id="PF00563">
    <property type="entry name" value="EAL"/>
    <property type="match status" value="1"/>
</dbReference>
<proteinExistence type="predicted"/>
<dbReference type="PROSITE" id="PS50883">
    <property type="entry name" value="EAL"/>
    <property type="match status" value="1"/>
</dbReference>
<evidence type="ECO:0000313" key="2">
    <source>
        <dbReference type="EMBL" id="MFC5993906.1"/>
    </source>
</evidence>
<dbReference type="EMBL" id="JBHSQW010000014">
    <property type="protein sequence ID" value="MFC5993906.1"/>
    <property type="molecule type" value="Genomic_DNA"/>
</dbReference>
<dbReference type="Gene3D" id="3.20.20.450">
    <property type="entry name" value="EAL domain"/>
    <property type="match status" value="1"/>
</dbReference>
<dbReference type="RefSeq" id="WP_379583946.1">
    <property type="nucleotide sequence ID" value="NZ_JBHSQW010000014.1"/>
</dbReference>
<comment type="caution">
    <text evidence="2">The sequence shown here is derived from an EMBL/GenBank/DDBJ whole genome shotgun (WGS) entry which is preliminary data.</text>
</comment>
<dbReference type="InterPro" id="IPR001633">
    <property type="entry name" value="EAL_dom"/>
</dbReference>